<sequence>MLECHSWRTGCGAHGGQDALWRIRELECGMSDTLAYDDLLLFKENFPKTVAGARRVTGEAVLSLQEAVDDHREEKTLDEFMQFCEQYITGSDGQLIDQRFLPRIVEGELRVNMIYTTPIEVVHRTPAEGGISATAGSGPKFVSYAPDDPKVAVLIDNFINKDLPKIMPALGLRDTPVPLIWTAEFILGAPVDGKDLYHVGEFNCTCVGITQQLHLCPMVANAAIEICSKKSLAAVDDEPVLPELQEQPSDAMGKVLILECRGGADKKPNGHRGDTIPIANALIDKGWSCTPVFYSDAEHDEVKQQLMDSKGCIVRINPGSYEGVTQTLLDQMLRDVGDAGVPLMAHPDVAVRMGAKDALVGIRELECGMSDTFAYDDVASFKENFPKTVAGGTRVLKQNRGSQGEGVWVVSLKDSEAGVTGESVMSLQEAVDDHREEKTLDEFMQFCEQYIEGAEGKLYDQRFLPRIVEGELRVNMVHTTPIEVVHRVPGDTGAKYVSYKPDDPEVAGLIDSFVGHDVPVLMSALGLEGLPVPLIWTADFVRGEPVDGKEKYFVGEFNCTCVGITQQLHLCPRVADAVIQILQPP</sequence>
<evidence type="ECO:0000313" key="3">
    <source>
        <dbReference type="Proteomes" id="UP001190700"/>
    </source>
</evidence>
<feature type="domain" description="DUF6815" evidence="1">
    <location>
        <begin position="469"/>
        <end position="563"/>
    </location>
</feature>
<name>A0AAE0H199_9CHLO</name>
<dbReference type="InterPro" id="IPR049212">
    <property type="entry name" value="DUF6815"/>
</dbReference>
<protein>
    <recommendedName>
        <fullName evidence="1">DUF6815 domain-containing protein</fullName>
    </recommendedName>
</protein>
<evidence type="ECO:0000313" key="2">
    <source>
        <dbReference type="EMBL" id="KAK3288042.1"/>
    </source>
</evidence>
<feature type="domain" description="DUF6815" evidence="1">
    <location>
        <begin position="106"/>
        <end position="208"/>
    </location>
</feature>
<proteinExistence type="predicted"/>
<dbReference type="SUPFAM" id="SSF56059">
    <property type="entry name" value="Glutathione synthetase ATP-binding domain-like"/>
    <property type="match status" value="2"/>
</dbReference>
<dbReference type="AlphaFoldDB" id="A0AAE0H199"/>
<dbReference type="Pfam" id="PF20668">
    <property type="entry name" value="DUF6815"/>
    <property type="match status" value="2"/>
</dbReference>
<comment type="caution">
    <text evidence="2">The sequence shown here is derived from an EMBL/GenBank/DDBJ whole genome shotgun (WGS) entry which is preliminary data.</text>
</comment>
<dbReference type="EMBL" id="LGRX02000630">
    <property type="protein sequence ID" value="KAK3288042.1"/>
    <property type="molecule type" value="Genomic_DNA"/>
</dbReference>
<keyword evidence="3" id="KW-1185">Reference proteome</keyword>
<reference evidence="2 3" key="1">
    <citation type="journal article" date="2015" name="Genome Biol. Evol.">
        <title>Comparative Genomics of a Bacterivorous Green Alga Reveals Evolutionary Causalities and Consequences of Phago-Mixotrophic Mode of Nutrition.</title>
        <authorList>
            <person name="Burns J.A."/>
            <person name="Paasch A."/>
            <person name="Narechania A."/>
            <person name="Kim E."/>
        </authorList>
    </citation>
    <scope>NUCLEOTIDE SEQUENCE [LARGE SCALE GENOMIC DNA]</scope>
    <source>
        <strain evidence="2 3">PLY_AMNH</strain>
    </source>
</reference>
<dbReference type="Proteomes" id="UP001190700">
    <property type="component" value="Unassembled WGS sequence"/>
</dbReference>
<evidence type="ECO:0000259" key="1">
    <source>
        <dbReference type="Pfam" id="PF20668"/>
    </source>
</evidence>
<accession>A0AAE0H199</accession>
<dbReference type="NCBIfam" id="NF033816">
    <property type="entry name" value="Cj0069_fam"/>
    <property type="match status" value="1"/>
</dbReference>
<gene>
    <name evidence="2" type="ORF">CYMTET_4474</name>
</gene>
<organism evidence="2 3">
    <name type="scientific">Cymbomonas tetramitiformis</name>
    <dbReference type="NCBI Taxonomy" id="36881"/>
    <lineage>
        <taxon>Eukaryota</taxon>
        <taxon>Viridiplantae</taxon>
        <taxon>Chlorophyta</taxon>
        <taxon>Pyramimonadophyceae</taxon>
        <taxon>Pyramimonadales</taxon>
        <taxon>Pyramimonadaceae</taxon>
        <taxon>Cymbomonas</taxon>
    </lineage>
</organism>